<dbReference type="AlphaFoldDB" id="A0A381XJ55"/>
<sequence>MINYNNENREQEQEQIEIKQTKESLKRTVVKAIFWRIIAIISTLILAAWLYNDLQKATALAVIDNIIKLILHFVFELSFNKW</sequence>
<name>A0A381XJ55_9ZZZZ</name>
<keyword evidence="1" id="KW-0175">Coiled coil</keyword>
<proteinExistence type="predicted"/>
<evidence type="ECO:0000259" key="3">
    <source>
        <dbReference type="Pfam" id="PF09834"/>
    </source>
</evidence>
<gene>
    <name evidence="4" type="ORF">METZ01_LOCUS117071</name>
</gene>
<evidence type="ECO:0000256" key="1">
    <source>
        <dbReference type="SAM" id="Coils"/>
    </source>
</evidence>
<evidence type="ECO:0000313" key="4">
    <source>
        <dbReference type="EMBL" id="SVA64217.1"/>
    </source>
</evidence>
<protein>
    <recommendedName>
        <fullName evidence="3">DUF2061 domain-containing protein</fullName>
    </recommendedName>
</protein>
<feature type="non-terminal residue" evidence="4">
    <location>
        <position position="82"/>
    </location>
</feature>
<keyword evidence="2" id="KW-0812">Transmembrane</keyword>
<dbReference type="InterPro" id="IPR018638">
    <property type="entry name" value="DUF2061_membrane"/>
</dbReference>
<feature type="transmembrane region" description="Helical" evidence="2">
    <location>
        <begin position="33"/>
        <end position="51"/>
    </location>
</feature>
<dbReference type="EMBL" id="UINC01015212">
    <property type="protein sequence ID" value="SVA64217.1"/>
    <property type="molecule type" value="Genomic_DNA"/>
</dbReference>
<accession>A0A381XJ55</accession>
<feature type="domain" description="DUF2061" evidence="3">
    <location>
        <begin position="29"/>
        <end position="76"/>
    </location>
</feature>
<evidence type="ECO:0000256" key="2">
    <source>
        <dbReference type="SAM" id="Phobius"/>
    </source>
</evidence>
<dbReference type="Pfam" id="PF09834">
    <property type="entry name" value="DUF2061"/>
    <property type="match status" value="1"/>
</dbReference>
<organism evidence="4">
    <name type="scientific">marine metagenome</name>
    <dbReference type="NCBI Taxonomy" id="408172"/>
    <lineage>
        <taxon>unclassified sequences</taxon>
        <taxon>metagenomes</taxon>
        <taxon>ecological metagenomes</taxon>
    </lineage>
</organism>
<feature type="coiled-coil region" evidence="1">
    <location>
        <begin position="1"/>
        <end position="28"/>
    </location>
</feature>
<keyword evidence="2" id="KW-1133">Transmembrane helix</keyword>
<reference evidence="4" key="1">
    <citation type="submission" date="2018-05" db="EMBL/GenBank/DDBJ databases">
        <authorList>
            <person name="Lanie J.A."/>
            <person name="Ng W.-L."/>
            <person name="Kazmierczak K.M."/>
            <person name="Andrzejewski T.M."/>
            <person name="Davidsen T.M."/>
            <person name="Wayne K.J."/>
            <person name="Tettelin H."/>
            <person name="Glass J.I."/>
            <person name="Rusch D."/>
            <person name="Podicherti R."/>
            <person name="Tsui H.-C.T."/>
            <person name="Winkler M.E."/>
        </authorList>
    </citation>
    <scope>NUCLEOTIDE SEQUENCE</scope>
</reference>
<keyword evidence="2" id="KW-0472">Membrane</keyword>